<dbReference type="EMBL" id="BTRK01000003">
    <property type="protein sequence ID" value="GMR44215.1"/>
    <property type="molecule type" value="Genomic_DNA"/>
</dbReference>
<protein>
    <submittedName>
        <fullName evidence="1">Uncharacterized protein</fullName>
    </submittedName>
</protein>
<evidence type="ECO:0000313" key="2">
    <source>
        <dbReference type="Proteomes" id="UP001328107"/>
    </source>
</evidence>
<dbReference type="AlphaFoldDB" id="A0AAN4ZUI2"/>
<reference evidence="2" key="1">
    <citation type="submission" date="2022-10" db="EMBL/GenBank/DDBJ databases">
        <title>Genome assembly of Pristionchus species.</title>
        <authorList>
            <person name="Yoshida K."/>
            <person name="Sommer R.J."/>
        </authorList>
    </citation>
    <scope>NUCLEOTIDE SEQUENCE [LARGE SCALE GENOMIC DNA]</scope>
    <source>
        <strain evidence="2">RS5460</strain>
    </source>
</reference>
<dbReference type="Proteomes" id="UP001328107">
    <property type="component" value="Unassembled WGS sequence"/>
</dbReference>
<gene>
    <name evidence="1" type="ORF">PMAYCL1PPCAC_14410</name>
</gene>
<sequence length="98" mass="10994">MSCLSVSEDDFVGIDGIIDPWTKKITYDTTTLDTPVGLIHLIRTGWSEKHDKPILSYSVDMMAILRKNFLMPKGPLPPCTAVPRAYGLPHYRVLYATV</sequence>
<comment type="caution">
    <text evidence="1">The sequence shown here is derived from an EMBL/GenBank/DDBJ whole genome shotgun (WGS) entry which is preliminary data.</text>
</comment>
<accession>A0AAN4ZUI2</accession>
<name>A0AAN4ZUI2_9BILA</name>
<evidence type="ECO:0000313" key="1">
    <source>
        <dbReference type="EMBL" id="GMR44215.1"/>
    </source>
</evidence>
<proteinExistence type="predicted"/>
<feature type="non-terminal residue" evidence="1">
    <location>
        <position position="98"/>
    </location>
</feature>
<organism evidence="1 2">
    <name type="scientific">Pristionchus mayeri</name>
    <dbReference type="NCBI Taxonomy" id="1317129"/>
    <lineage>
        <taxon>Eukaryota</taxon>
        <taxon>Metazoa</taxon>
        <taxon>Ecdysozoa</taxon>
        <taxon>Nematoda</taxon>
        <taxon>Chromadorea</taxon>
        <taxon>Rhabditida</taxon>
        <taxon>Rhabditina</taxon>
        <taxon>Diplogasteromorpha</taxon>
        <taxon>Diplogasteroidea</taxon>
        <taxon>Neodiplogasteridae</taxon>
        <taxon>Pristionchus</taxon>
    </lineage>
</organism>
<keyword evidence="2" id="KW-1185">Reference proteome</keyword>